<dbReference type="Proteomes" id="UP000522313">
    <property type="component" value="Unassembled WGS sequence"/>
</dbReference>
<sequence length="468" mass="51497">MADVYIVYSSRDPLAAAAAAHLAALLRPRWTVFWDDMIVGDFVEAIEREMPIAGCVIPIWSPAARNSESVRDELALARKLNKDMVPVRVEACNAPYAYGQLSTVELLDWNGESDHDGFKQLVRKLASVVPARAPAPRASGFADVKLPAMFLSVSSHETHLKPIEAVRALRVFNAKTVLVSAYDLLPERRHKGIVRELTRLRKQGAVVLVDSGNYEAYRRSDTTWTAASFKTALEGIPHDYAFSFDVLRPSKSPTVAVREILAAVARDAQATTKPVIPIVHAPKKRDGNYDLDHIPSMIREIADQLGPPLIAIPERELGPGLVASARTVRRIRAALDTLTFYQPIHLLGTGNPWSIAILAAAGADSFDGLEWCRVVADDVTRRLYHFQQFDFFAYQARVASSPVTAAAMDDDLVDFAGKVAFHNLDVLTRFAAELQTGAASNRLEALVRELLGRENATQLANQIPDLFA</sequence>
<name>A0A7X0MLL2_9SPHN</name>
<comment type="caution">
    <text evidence="2">The sequence shown here is derived from an EMBL/GenBank/DDBJ whole genome shotgun (WGS) entry which is preliminary data.</text>
</comment>
<gene>
    <name evidence="2" type="ORF">F4693_000717</name>
</gene>
<dbReference type="RefSeq" id="WP_184504174.1">
    <property type="nucleotide sequence ID" value="NZ_JACHBT010000003.1"/>
</dbReference>
<feature type="domain" description="TIR" evidence="1">
    <location>
        <begin position="4"/>
        <end position="122"/>
    </location>
</feature>
<dbReference type="SUPFAM" id="SSF52200">
    <property type="entry name" value="Toll/Interleukin receptor TIR domain"/>
    <property type="match status" value="1"/>
</dbReference>
<dbReference type="SUPFAM" id="SSF51713">
    <property type="entry name" value="tRNA-guanine transglycosylase"/>
    <property type="match status" value="1"/>
</dbReference>
<dbReference type="Gene3D" id="3.20.20.105">
    <property type="entry name" value="Queuine tRNA-ribosyltransferase-like"/>
    <property type="match status" value="1"/>
</dbReference>
<reference evidence="2 3" key="2">
    <citation type="submission" date="2020-08" db="EMBL/GenBank/DDBJ databases">
        <authorList>
            <person name="Partida-Martinez L."/>
            <person name="Huntemann M."/>
            <person name="Clum A."/>
            <person name="Wang J."/>
            <person name="Palaniappan K."/>
            <person name="Ritter S."/>
            <person name="Chen I.-M."/>
            <person name="Stamatis D."/>
            <person name="Reddy T."/>
            <person name="O'Malley R."/>
            <person name="Daum C."/>
            <person name="Shapiro N."/>
            <person name="Ivanova N."/>
            <person name="Kyrpides N."/>
            <person name="Woyke T."/>
        </authorList>
    </citation>
    <scope>NUCLEOTIDE SEQUENCE [LARGE SCALE GENOMIC DNA]</scope>
    <source>
        <strain evidence="2 3">AS3.13</strain>
    </source>
</reference>
<dbReference type="Gene3D" id="3.40.50.10140">
    <property type="entry name" value="Toll/interleukin-1 receptor homology (TIR) domain"/>
    <property type="match status" value="1"/>
</dbReference>
<dbReference type="EMBL" id="JACHBT010000003">
    <property type="protein sequence ID" value="MBB6503762.1"/>
    <property type="molecule type" value="Genomic_DNA"/>
</dbReference>
<dbReference type="GO" id="GO:0007165">
    <property type="term" value="P:signal transduction"/>
    <property type="evidence" value="ECO:0007669"/>
    <property type="project" value="InterPro"/>
</dbReference>
<dbReference type="InterPro" id="IPR000157">
    <property type="entry name" value="TIR_dom"/>
</dbReference>
<dbReference type="InterPro" id="IPR035897">
    <property type="entry name" value="Toll_tir_struct_dom_sf"/>
</dbReference>
<dbReference type="Pfam" id="PF13676">
    <property type="entry name" value="TIR_2"/>
    <property type="match status" value="1"/>
</dbReference>
<dbReference type="AlphaFoldDB" id="A0A7X0MLL2"/>
<protein>
    <recommendedName>
        <fullName evidence="1">TIR domain-containing protein</fullName>
    </recommendedName>
</protein>
<evidence type="ECO:0000259" key="1">
    <source>
        <dbReference type="Pfam" id="PF13676"/>
    </source>
</evidence>
<accession>A0A7X0MLL2</accession>
<reference evidence="2 3" key="1">
    <citation type="submission" date="2020-08" db="EMBL/GenBank/DDBJ databases">
        <title>The Agave Microbiome: Exploring the role of microbial communities in plant adaptations to desert environments.</title>
        <authorList>
            <person name="Partida-Martinez L.P."/>
        </authorList>
    </citation>
    <scope>NUCLEOTIDE SEQUENCE [LARGE SCALE GENOMIC DNA]</scope>
    <source>
        <strain evidence="2 3">AS3.13</strain>
    </source>
</reference>
<organism evidence="2 3">
    <name type="scientific">Sphingomonas endophytica</name>
    <dbReference type="NCBI Taxonomy" id="869719"/>
    <lineage>
        <taxon>Bacteria</taxon>
        <taxon>Pseudomonadati</taxon>
        <taxon>Pseudomonadota</taxon>
        <taxon>Alphaproteobacteria</taxon>
        <taxon>Sphingomonadales</taxon>
        <taxon>Sphingomonadaceae</taxon>
        <taxon>Sphingomonas</taxon>
    </lineage>
</organism>
<evidence type="ECO:0000313" key="2">
    <source>
        <dbReference type="EMBL" id="MBB6503762.1"/>
    </source>
</evidence>
<dbReference type="InterPro" id="IPR036511">
    <property type="entry name" value="TGT-like_sf"/>
</dbReference>
<proteinExistence type="predicted"/>
<dbReference type="GO" id="GO:0006400">
    <property type="term" value="P:tRNA modification"/>
    <property type="evidence" value="ECO:0007669"/>
    <property type="project" value="InterPro"/>
</dbReference>
<evidence type="ECO:0000313" key="3">
    <source>
        <dbReference type="Proteomes" id="UP000522313"/>
    </source>
</evidence>